<evidence type="ECO:0000259" key="2">
    <source>
        <dbReference type="Pfam" id="PF11790"/>
    </source>
</evidence>
<dbReference type="Proteomes" id="UP001362999">
    <property type="component" value="Unassembled WGS sequence"/>
</dbReference>
<dbReference type="PANTHER" id="PTHR34154:SF3">
    <property type="entry name" value="ALKALI-SENSITIVE LINKAGE PROTEIN 1"/>
    <property type="match status" value="1"/>
</dbReference>
<dbReference type="InterPro" id="IPR053183">
    <property type="entry name" value="ASL1"/>
</dbReference>
<protein>
    <submittedName>
        <fullName evidence="3">Glyco-hydro-cc domain-containing protein</fullName>
    </submittedName>
</protein>
<dbReference type="SUPFAM" id="SSF51445">
    <property type="entry name" value="(Trans)glycosidases"/>
    <property type="match status" value="1"/>
</dbReference>
<feature type="signal peptide" evidence="1">
    <location>
        <begin position="1"/>
        <end position="20"/>
    </location>
</feature>
<dbReference type="Gene3D" id="3.20.20.80">
    <property type="entry name" value="Glycosidases"/>
    <property type="match status" value="1"/>
</dbReference>
<keyword evidence="4" id="KW-1185">Reference proteome</keyword>
<dbReference type="InterPro" id="IPR024655">
    <property type="entry name" value="Asl1_glyco_hydro_catalytic"/>
</dbReference>
<organism evidence="3 4">
    <name type="scientific">Favolaschia claudopus</name>
    <dbReference type="NCBI Taxonomy" id="2862362"/>
    <lineage>
        <taxon>Eukaryota</taxon>
        <taxon>Fungi</taxon>
        <taxon>Dikarya</taxon>
        <taxon>Basidiomycota</taxon>
        <taxon>Agaricomycotina</taxon>
        <taxon>Agaricomycetes</taxon>
        <taxon>Agaricomycetidae</taxon>
        <taxon>Agaricales</taxon>
        <taxon>Marasmiineae</taxon>
        <taxon>Mycenaceae</taxon>
        <taxon>Favolaschia</taxon>
    </lineage>
</organism>
<name>A0AAV9Z965_9AGAR</name>
<comment type="caution">
    <text evidence="3">The sequence shown here is derived from an EMBL/GenBank/DDBJ whole genome shotgun (WGS) entry which is preliminary data.</text>
</comment>
<dbReference type="GO" id="GO:0009277">
    <property type="term" value="C:fungal-type cell wall"/>
    <property type="evidence" value="ECO:0007669"/>
    <property type="project" value="TreeGrafter"/>
</dbReference>
<sequence>MKSITAFITIALALTSSSFAAPAAVKRKGPGKRGLCWPFYNGSLDPAKLNDNQGTVNLIYDYETFLPPTKTGKNGGLNFIGMQRCMDCDSSPIKQLAARQKQNGFSTLFTLNEPDINGISPKTAATWYKQNINPMKIKKALPAVTSSTNPNQGLGWLKQMLDACAGQCFFDYINLHHYGTSFAQFKAHVEDAHKRFPNARIVVTEFALQAPATQAQQVAYYKQAFAFLDKAAFVEMYFPFVATSPQLFSKNDANGAKFVGTGSTLYNNDGSISAVGKLLLSA</sequence>
<evidence type="ECO:0000256" key="1">
    <source>
        <dbReference type="SAM" id="SignalP"/>
    </source>
</evidence>
<accession>A0AAV9Z965</accession>
<dbReference type="InterPro" id="IPR017853">
    <property type="entry name" value="GH"/>
</dbReference>
<feature type="chain" id="PRO_5043810435" evidence="1">
    <location>
        <begin position="21"/>
        <end position="282"/>
    </location>
</feature>
<reference evidence="3 4" key="1">
    <citation type="journal article" date="2024" name="J Genomics">
        <title>Draft genome sequencing and assembly of Favolaschia claudopus CIRM-BRFM 2984 isolated from oak limbs.</title>
        <authorList>
            <person name="Navarro D."/>
            <person name="Drula E."/>
            <person name="Chaduli D."/>
            <person name="Cazenave R."/>
            <person name="Ahrendt S."/>
            <person name="Wang J."/>
            <person name="Lipzen A."/>
            <person name="Daum C."/>
            <person name="Barry K."/>
            <person name="Grigoriev I.V."/>
            <person name="Favel A."/>
            <person name="Rosso M.N."/>
            <person name="Martin F."/>
        </authorList>
    </citation>
    <scope>NUCLEOTIDE SEQUENCE [LARGE SCALE GENOMIC DNA]</scope>
    <source>
        <strain evidence="3 4">CIRM-BRFM 2984</strain>
    </source>
</reference>
<gene>
    <name evidence="3" type="ORF">R3P38DRAFT_2750014</name>
</gene>
<feature type="domain" description="Asl1-like glycosyl hydrolase catalytic" evidence="2">
    <location>
        <begin position="38"/>
        <end position="277"/>
    </location>
</feature>
<evidence type="ECO:0000313" key="4">
    <source>
        <dbReference type="Proteomes" id="UP001362999"/>
    </source>
</evidence>
<dbReference type="PANTHER" id="PTHR34154">
    <property type="entry name" value="ALKALI-SENSITIVE LINKAGE PROTEIN 1"/>
    <property type="match status" value="1"/>
</dbReference>
<dbReference type="Pfam" id="PF11790">
    <property type="entry name" value="Glyco_hydro_cc"/>
    <property type="match status" value="1"/>
</dbReference>
<proteinExistence type="predicted"/>
<dbReference type="EMBL" id="JAWWNJ010000183">
    <property type="protein sequence ID" value="KAK6974505.1"/>
    <property type="molecule type" value="Genomic_DNA"/>
</dbReference>
<keyword evidence="1" id="KW-0732">Signal</keyword>
<dbReference type="GO" id="GO:0071966">
    <property type="term" value="P:fungal-type cell wall polysaccharide metabolic process"/>
    <property type="evidence" value="ECO:0007669"/>
    <property type="project" value="TreeGrafter"/>
</dbReference>
<dbReference type="AlphaFoldDB" id="A0AAV9Z965"/>
<evidence type="ECO:0000313" key="3">
    <source>
        <dbReference type="EMBL" id="KAK6974505.1"/>
    </source>
</evidence>